<dbReference type="Gene3D" id="3.40.980.10">
    <property type="entry name" value="MoaB/Mog-like domain"/>
    <property type="match status" value="1"/>
</dbReference>
<dbReference type="Gene3D" id="3.30.70.2860">
    <property type="match status" value="1"/>
</dbReference>
<dbReference type="Gene3D" id="3.90.950.20">
    <property type="entry name" value="CinA-like"/>
    <property type="match status" value="1"/>
</dbReference>
<dbReference type="SUPFAM" id="SSF53218">
    <property type="entry name" value="Molybdenum cofactor biosynthesis proteins"/>
    <property type="match status" value="1"/>
</dbReference>
<accession>A0A932M0G9</accession>
<name>A0A932M0G9_UNCTE</name>
<dbReference type="InterPro" id="IPR008136">
    <property type="entry name" value="CinA_C"/>
</dbReference>
<dbReference type="CDD" id="cd00885">
    <property type="entry name" value="cinA"/>
    <property type="match status" value="1"/>
</dbReference>
<gene>
    <name evidence="3" type="ORF">HYY65_07345</name>
</gene>
<evidence type="ECO:0000259" key="2">
    <source>
        <dbReference type="SMART" id="SM00852"/>
    </source>
</evidence>
<dbReference type="Pfam" id="PF18146">
    <property type="entry name" value="CinA_KH"/>
    <property type="match status" value="1"/>
</dbReference>
<comment type="caution">
    <text evidence="3">The sequence shown here is derived from an EMBL/GenBank/DDBJ whole genome shotgun (WGS) entry which is preliminary data.</text>
</comment>
<dbReference type="NCBIfam" id="TIGR00200">
    <property type="entry name" value="cinA_nterm"/>
    <property type="match status" value="1"/>
</dbReference>
<dbReference type="NCBIfam" id="TIGR00177">
    <property type="entry name" value="molyb_syn"/>
    <property type="match status" value="1"/>
</dbReference>
<dbReference type="Pfam" id="PF00994">
    <property type="entry name" value="MoCF_biosynth"/>
    <property type="match status" value="1"/>
</dbReference>
<dbReference type="InterPro" id="IPR008135">
    <property type="entry name" value="Competence-induced_CinA"/>
</dbReference>
<dbReference type="PANTHER" id="PTHR13939">
    <property type="entry name" value="NICOTINAMIDE-NUCLEOTIDE AMIDOHYDROLASE PNCC"/>
    <property type="match status" value="1"/>
</dbReference>
<dbReference type="EMBL" id="JACPSX010000135">
    <property type="protein sequence ID" value="MBI3014857.1"/>
    <property type="molecule type" value="Genomic_DNA"/>
</dbReference>
<dbReference type="Proteomes" id="UP000741360">
    <property type="component" value="Unassembled WGS sequence"/>
</dbReference>
<reference evidence="3" key="1">
    <citation type="submission" date="2020-07" db="EMBL/GenBank/DDBJ databases">
        <title>Huge and variable diversity of episymbiotic CPR bacteria and DPANN archaea in groundwater ecosystems.</title>
        <authorList>
            <person name="He C.Y."/>
            <person name="Keren R."/>
            <person name="Whittaker M."/>
            <person name="Farag I.F."/>
            <person name="Doudna J."/>
            <person name="Cate J.H.D."/>
            <person name="Banfield J.F."/>
        </authorList>
    </citation>
    <scope>NUCLEOTIDE SEQUENCE</scope>
    <source>
        <strain evidence="3">NC_groundwater_717_Ag_S-0.2um_59_8</strain>
    </source>
</reference>
<dbReference type="InterPro" id="IPR036425">
    <property type="entry name" value="MoaB/Mog-like_dom_sf"/>
</dbReference>
<dbReference type="InterPro" id="IPR001453">
    <property type="entry name" value="MoaB/Mog_dom"/>
</dbReference>
<protein>
    <recommendedName>
        <fullName evidence="1">CinA-like protein</fullName>
    </recommendedName>
</protein>
<proteinExistence type="inferred from homology"/>
<dbReference type="HAMAP" id="MF_00226_B">
    <property type="entry name" value="CinA_B"/>
    <property type="match status" value="1"/>
</dbReference>
<dbReference type="InterPro" id="IPR036653">
    <property type="entry name" value="CinA-like_C"/>
</dbReference>
<comment type="similarity">
    <text evidence="1">Belongs to the CinA family.</text>
</comment>
<evidence type="ECO:0000313" key="3">
    <source>
        <dbReference type="EMBL" id="MBI3014857.1"/>
    </source>
</evidence>
<dbReference type="Pfam" id="PF02464">
    <property type="entry name" value="CinA"/>
    <property type="match status" value="1"/>
</dbReference>
<organism evidence="3 4">
    <name type="scientific">Tectimicrobiota bacterium</name>
    <dbReference type="NCBI Taxonomy" id="2528274"/>
    <lineage>
        <taxon>Bacteria</taxon>
        <taxon>Pseudomonadati</taxon>
        <taxon>Nitrospinota/Tectimicrobiota group</taxon>
        <taxon>Candidatus Tectimicrobiota</taxon>
    </lineage>
</organism>
<evidence type="ECO:0000256" key="1">
    <source>
        <dbReference type="HAMAP-Rule" id="MF_00226"/>
    </source>
</evidence>
<dbReference type="SMART" id="SM00852">
    <property type="entry name" value="MoCF_biosynth"/>
    <property type="match status" value="1"/>
</dbReference>
<dbReference type="SUPFAM" id="SSF142433">
    <property type="entry name" value="CinA-like"/>
    <property type="match status" value="1"/>
</dbReference>
<dbReference type="AlphaFoldDB" id="A0A932M0G9"/>
<dbReference type="InterPro" id="IPR041424">
    <property type="entry name" value="CinA_KH"/>
</dbReference>
<sequence length="404" mass="42986">MQAEVISIGSELLAGDVVDTNAATIARQFGTIGIPVCYQSAVGDHRERIQEILSLALRRSGVVITTGGIGPTEDDLTREIVARALGVDLEFHPELLAKIEERFQRLGVSMTPNNRKQAYIPAGSIPIENPRGTAPGFIAEHGGNVLISLPGVPAEMVFLLEQVVLPFLQSRFGLRGLTLTRTLKVAGLGESRVDQIVGDLMTGSTNPAVGLLAREGETHIRVTARGEEARSVEGLVAGTCREILQRLGNRVFGQDEETLEAVVGGILLAKGLRLAVAEWGSGGFLLSRLAAVPGSVGFLQGGVVRPHLTSADSSEEKKPEMEGACLALMADFQASGVLGLAVTENKCGPGSHAPWRAHFLFLGPWGKFQRTAPLPEPPALWRRASTSALEILRRILLVGSPDLS</sequence>
<feature type="domain" description="MoaB/Mog" evidence="2">
    <location>
        <begin position="4"/>
        <end position="170"/>
    </location>
</feature>
<dbReference type="PANTHER" id="PTHR13939:SF0">
    <property type="entry name" value="NMN AMIDOHYDROLASE-LIKE PROTEIN YFAY"/>
    <property type="match status" value="1"/>
</dbReference>
<evidence type="ECO:0000313" key="4">
    <source>
        <dbReference type="Proteomes" id="UP000741360"/>
    </source>
</evidence>
<dbReference type="InterPro" id="IPR050101">
    <property type="entry name" value="CinA"/>
</dbReference>